<dbReference type="Pfam" id="PF07714">
    <property type="entry name" value="PK_Tyr_Ser-Thr"/>
    <property type="match status" value="1"/>
</dbReference>
<protein>
    <recommendedName>
        <fullName evidence="11">Protein kinase domain-containing protein</fullName>
    </recommendedName>
</protein>
<dbReference type="GO" id="GO:0008270">
    <property type="term" value="F:zinc ion binding"/>
    <property type="evidence" value="ECO:0007669"/>
    <property type="project" value="UniProtKB-KW"/>
</dbReference>
<dbReference type="Gene3D" id="2.120.10.80">
    <property type="entry name" value="Kelch-type beta propeller"/>
    <property type="match status" value="2"/>
</dbReference>
<feature type="domain" description="B box-type" evidence="8">
    <location>
        <begin position="667"/>
        <end position="714"/>
    </location>
</feature>
<dbReference type="InParanoid" id="A0A1X7TA37"/>
<dbReference type="GO" id="GO:0004672">
    <property type="term" value="F:protein kinase activity"/>
    <property type="evidence" value="ECO:0007669"/>
    <property type="project" value="InterPro"/>
</dbReference>
<dbReference type="InterPro" id="IPR000315">
    <property type="entry name" value="Znf_B-box"/>
</dbReference>
<dbReference type="OrthoDB" id="9989103at2759"/>
<name>A0A1X7TA37_AMPQE</name>
<feature type="compositionally biased region" description="Polar residues" evidence="6">
    <location>
        <begin position="905"/>
        <end position="915"/>
    </location>
</feature>
<dbReference type="CDD" id="cd19757">
    <property type="entry name" value="Bbox1"/>
    <property type="match status" value="1"/>
</dbReference>
<feature type="domain" description="Tudor" evidence="9">
    <location>
        <begin position="1041"/>
        <end position="1098"/>
    </location>
</feature>
<dbReference type="SMART" id="SM00336">
    <property type="entry name" value="BBOX"/>
    <property type="match status" value="1"/>
</dbReference>
<evidence type="ECO:0000256" key="2">
    <source>
        <dbReference type="ARBA" id="ARBA00022840"/>
    </source>
</evidence>
<dbReference type="InterPro" id="IPR001245">
    <property type="entry name" value="Ser-Thr/Tyr_kinase_cat_dom"/>
</dbReference>
<dbReference type="InterPro" id="IPR051681">
    <property type="entry name" value="Ser/Thr_Kinases-Pseudokinases"/>
</dbReference>
<sequence>MASLWRRSKNQLKERAAHCTVSVGDSLYVWAGAQAGLPKVHDSEEKRRFTSNIQHFTPSTGQWITRGTTGTPPLGVGAYCCTAINDLLYYFGGECGHDDCYHNSITQLDTVSLQWRELEPTDATRPVMRRGYGGMISFEHDGVHHLLMIGGMMDDLVMEDGVLMSTRCIIYHQCIPPASGFIIEKIDNTRAVLFGGAETDDAKDTVTNNIYILEISISTVSWQCIKKPEAIDQWPVGRYHHAGAIIITGSDCPMLVISGGRDKNNDTLDDCWIFNITQHSWIKLDVPHSVSKRHGHFLSVFIMSPHCVWIITDGGVVDRSTPVTDPNIAMVTELVLDSNGGCLVGDTYDCQRMTSEEYKKKYQQQLQTGRRIWLEEYQKPRKGDTANIEQTVPALMKSLEEKEREAQVYHQQLEQKEAEKEQEIRRYRHQLQEKERELQEKDRELRESQDHWSINKDEVTLTKEELGRGSYAVVTVGIFRGLRVAVKSLHNIIISDYNLGIFSREMNIASRVRHPNLVQFIGATKVGNPLILTELMSTSLNQEIRRNRLSNEQILSIAQDVALGLNYLHLFKPQPIIHRDVSSPNVLLKPCSGAAGYEAKYPTLFSRGVDLVKQFPLSYYTLGLTVAHLLGLKNVTPFSTVANGKSHHLESKYPEAVDLDCSTNSSESVTLCEECDQSKAEYLCQKCDCKLCDKCFDQIHSVSKVLKTHSKVIIESSVLKMSNDRQSQLTAAMRTAQKHQHSLALTRNNLCVARQKLNDCKTKVCRGEELIQICQARIQKVARSLYLEISKQEEKLDDFDCELRKVEEAKRRAVVKCHAVLQTNEEKEDLDNLLYQLTCAVDLDTCTLSEVHIPRIIINRDVLQESLEDSYHLASESSSSVFNTPPGGKGQEEEEEEEEEDHNETTSSFSLSPPQVNDPLAVSASDDVNDSSASVNVVIKEGAESVRSCTPVGQSTPNLQGQFLSPSLSPKVPRGYSSCTSSSSRGSTPGPTDTDMTGAVGVIVSHINSPSEFYIQYTSDLPSLDHFHSELKGESLQRISGLQKNLVCVVVREDSYRRCQVESSDDHSYPSVQLLDYGNSEIVNVHSLFYLPSKFKETPLFAHKCRLEGIGPMSSGRHDKYQITPQNVWSHSANSFFKSVCEDKTDIKMK</sequence>
<evidence type="ECO:0000256" key="1">
    <source>
        <dbReference type="ARBA" id="ARBA00022741"/>
    </source>
</evidence>
<dbReference type="STRING" id="400682.A0A1X7TA37"/>
<dbReference type="SMART" id="SM00333">
    <property type="entry name" value="TUDOR"/>
    <property type="match status" value="1"/>
</dbReference>
<keyword evidence="1 4" id="KW-0547">Nucleotide-binding</keyword>
<accession>A0A1X7TA37</accession>
<dbReference type="Pfam" id="PF00643">
    <property type="entry name" value="zf-B_box"/>
    <property type="match status" value="1"/>
</dbReference>
<dbReference type="Pfam" id="PF00567">
    <property type="entry name" value="TUDOR"/>
    <property type="match status" value="1"/>
</dbReference>
<dbReference type="PROSITE" id="PS00107">
    <property type="entry name" value="PROTEIN_KINASE_ATP"/>
    <property type="match status" value="1"/>
</dbReference>
<evidence type="ECO:0000256" key="5">
    <source>
        <dbReference type="SAM" id="Coils"/>
    </source>
</evidence>
<feature type="region of interest" description="Disordered" evidence="6">
    <location>
        <begin position="874"/>
        <end position="928"/>
    </location>
</feature>
<dbReference type="InterPro" id="IPR017441">
    <property type="entry name" value="Protein_kinase_ATP_BS"/>
</dbReference>
<feature type="compositionally biased region" description="Acidic residues" evidence="6">
    <location>
        <begin position="892"/>
        <end position="902"/>
    </location>
</feature>
<feature type="binding site" evidence="4">
    <location>
        <position position="487"/>
    </location>
    <ligand>
        <name>ATP</name>
        <dbReference type="ChEBI" id="CHEBI:30616"/>
    </ligand>
</feature>
<dbReference type="AlphaFoldDB" id="A0A1X7TA37"/>
<proteinExistence type="predicted"/>
<dbReference type="SUPFAM" id="SSF56112">
    <property type="entry name" value="Protein kinase-like (PK-like)"/>
    <property type="match status" value="1"/>
</dbReference>
<evidence type="ECO:0000256" key="6">
    <source>
        <dbReference type="SAM" id="MobiDB-lite"/>
    </source>
</evidence>
<dbReference type="InterPro" id="IPR015915">
    <property type="entry name" value="Kelch-typ_b-propeller"/>
</dbReference>
<evidence type="ECO:0000256" key="3">
    <source>
        <dbReference type="PROSITE-ProRule" id="PRU00024"/>
    </source>
</evidence>
<keyword evidence="2 4" id="KW-0067">ATP-binding</keyword>
<evidence type="ECO:0000256" key="4">
    <source>
        <dbReference type="PROSITE-ProRule" id="PRU10141"/>
    </source>
</evidence>
<dbReference type="InterPro" id="IPR011009">
    <property type="entry name" value="Kinase-like_dom_sf"/>
</dbReference>
<evidence type="ECO:0000259" key="9">
    <source>
        <dbReference type="PROSITE" id="PS50304"/>
    </source>
</evidence>
<dbReference type="Gene3D" id="3.30.200.20">
    <property type="entry name" value="Phosphorylase Kinase, domain 1"/>
    <property type="match status" value="1"/>
</dbReference>
<evidence type="ECO:0000259" key="7">
    <source>
        <dbReference type="PROSITE" id="PS50011"/>
    </source>
</evidence>
<dbReference type="InterPro" id="IPR035437">
    <property type="entry name" value="SNase_OB-fold_sf"/>
</dbReference>
<dbReference type="InterPro" id="IPR000719">
    <property type="entry name" value="Prot_kinase_dom"/>
</dbReference>
<keyword evidence="5" id="KW-0175">Coiled coil</keyword>
<dbReference type="PROSITE" id="PS50304">
    <property type="entry name" value="TUDOR"/>
    <property type="match status" value="1"/>
</dbReference>
<evidence type="ECO:0000259" key="8">
    <source>
        <dbReference type="PROSITE" id="PS50119"/>
    </source>
</evidence>
<dbReference type="Pfam" id="PF24681">
    <property type="entry name" value="Kelch_KLHDC2_KLHL20_DRC7"/>
    <property type="match status" value="1"/>
</dbReference>
<organism evidence="10">
    <name type="scientific">Amphimedon queenslandica</name>
    <name type="common">Sponge</name>
    <dbReference type="NCBI Taxonomy" id="400682"/>
    <lineage>
        <taxon>Eukaryota</taxon>
        <taxon>Metazoa</taxon>
        <taxon>Porifera</taxon>
        <taxon>Demospongiae</taxon>
        <taxon>Heteroscleromorpha</taxon>
        <taxon>Haplosclerida</taxon>
        <taxon>Niphatidae</taxon>
        <taxon>Amphimedon</taxon>
    </lineage>
</organism>
<keyword evidence="3" id="KW-0479">Metal-binding</keyword>
<dbReference type="GO" id="GO:0005524">
    <property type="term" value="F:ATP binding"/>
    <property type="evidence" value="ECO:0007669"/>
    <property type="project" value="UniProtKB-UniRule"/>
</dbReference>
<dbReference type="Gene3D" id="1.10.510.10">
    <property type="entry name" value="Transferase(Phosphotransferase) domain 1"/>
    <property type="match status" value="1"/>
</dbReference>
<dbReference type="GO" id="GO:0097527">
    <property type="term" value="P:necroptotic signaling pathway"/>
    <property type="evidence" value="ECO:0007669"/>
    <property type="project" value="TreeGrafter"/>
</dbReference>
<dbReference type="InterPro" id="IPR002999">
    <property type="entry name" value="Tudor"/>
</dbReference>
<dbReference type="SUPFAM" id="SSF63748">
    <property type="entry name" value="Tudor/PWWP/MBT"/>
    <property type="match status" value="1"/>
</dbReference>
<feature type="domain" description="Protein kinase" evidence="7">
    <location>
        <begin position="460"/>
        <end position="744"/>
    </location>
</feature>
<keyword evidence="3" id="KW-0863">Zinc-finger</keyword>
<reference evidence="10" key="1">
    <citation type="submission" date="2017-05" db="UniProtKB">
        <authorList>
            <consortium name="EnsemblMetazoa"/>
        </authorList>
    </citation>
    <scope>IDENTIFICATION</scope>
</reference>
<feature type="compositionally biased region" description="Low complexity" evidence="6">
    <location>
        <begin position="973"/>
        <end position="992"/>
    </location>
</feature>
<dbReference type="EnsemblMetazoa" id="Aqu2.1.11421_001">
    <property type="protein sequence ID" value="Aqu2.1.11421_001"/>
    <property type="gene ID" value="Aqu2.1.11421"/>
</dbReference>
<keyword evidence="3" id="KW-0862">Zinc</keyword>
<feature type="region of interest" description="Disordered" evidence="6">
    <location>
        <begin position="946"/>
        <end position="996"/>
    </location>
</feature>
<dbReference type="SUPFAM" id="SSF117281">
    <property type="entry name" value="Kelch motif"/>
    <property type="match status" value="2"/>
</dbReference>
<dbReference type="Gene3D" id="2.40.50.90">
    <property type="match status" value="1"/>
</dbReference>
<dbReference type="PROSITE" id="PS50011">
    <property type="entry name" value="PROTEIN_KINASE_DOM"/>
    <property type="match status" value="1"/>
</dbReference>
<dbReference type="PANTHER" id="PTHR44329">
    <property type="entry name" value="SERINE/THREONINE-PROTEIN KINASE TNNI3K-RELATED"/>
    <property type="match status" value="1"/>
</dbReference>
<evidence type="ECO:0008006" key="11">
    <source>
        <dbReference type="Google" id="ProtNLM"/>
    </source>
</evidence>
<dbReference type="PROSITE" id="PS50119">
    <property type="entry name" value="ZF_BBOX"/>
    <property type="match status" value="1"/>
</dbReference>
<dbReference type="PANTHER" id="PTHR44329:SF298">
    <property type="entry name" value="MIXED LINEAGE KINASE DOMAIN-LIKE PROTEIN"/>
    <property type="match status" value="1"/>
</dbReference>
<dbReference type="Gene3D" id="2.30.30.140">
    <property type="match status" value="1"/>
</dbReference>
<feature type="compositionally biased region" description="Polar residues" evidence="6">
    <location>
        <begin position="947"/>
        <end position="968"/>
    </location>
</feature>
<evidence type="ECO:0000313" key="10">
    <source>
        <dbReference type="EnsemblMetazoa" id="Aqu2.1.11421_001"/>
    </source>
</evidence>
<feature type="coiled-coil region" evidence="5">
    <location>
        <begin position="396"/>
        <end position="451"/>
    </location>
</feature>